<accession>A0A1G7Q3S4</accession>
<dbReference type="Proteomes" id="UP000198614">
    <property type="component" value="Unassembled WGS sequence"/>
</dbReference>
<sequence>MRSERTLGDGRPRARYRPGPRGRAAAGLLLAAALLTGCGVGDTGPLAAGAPAKGRRTTDGEGRLRVYFLTRHGSWPVTRPAPEGTAGPQAALDALLDGPTRAERGRGLRTAVPRGAHVVRARASAGAVDLNLPWVVAELDRAAVNQLVCTAAAAPGVPGGREPADVTVRVHESGISGEAWSVRCDENGAAAPVETADGAG</sequence>
<feature type="compositionally biased region" description="Basic and acidic residues" evidence="1">
    <location>
        <begin position="1"/>
        <end position="12"/>
    </location>
</feature>
<gene>
    <name evidence="3" type="ORF">SAMN05216260_112100</name>
</gene>
<evidence type="ECO:0000313" key="4">
    <source>
        <dbReference type="Proteomes" id="UP000198614"/>
    </source>
</evidence>
<name>A0A1G7Q3S4_9ACTN</name>
<dbReference type="EMBL" id="FNAX01000012">
    <property type="protein sequence ID" value="SDF93141.1"/>
    <property type="molecule type" value="Genomic_DNA"/>
</dbReference>
<feature type="region of interest" description="Disordered" evidence="1">
    <location>
        <begin position="1"/>
        <end position="21"/>
    </location>
</feature>
<protein>
    <submittedName>
        <fullName evidence="3">Sporulation and spore germination</fullName>
    </submittedName>
</protein>
<evidence type="ECO:0000259" key="2">
    <source>
        <dbReference type="Pfam" id="PF10646"/>
    </source>
</evidence>
<dbReference type="AlphaFoldDB" id="A0A1G7Q3S4"/>
<organism evidence="3 4">
    <name type="scientific">Streptomyces griseoaurantiacus</name>
    <dbReference type="NCBI Taxonomy" id="68213"/>
    <lineage>
        <taxon>Bacteria</taxon>
        <taxon>Bacillati</taxon>
        <taxon>Actinomycetota</taxon>
        <taxon>Actinomycetes</taxon>
        <taxon>Kitasatosporales</taxon>
        <taxon>Streptomycetaceae</taxon>
        <taxon>Streptomyces</taxon>
        <taxon>Streptomyces aurantiacus group</taxon>
    </lineage>
</organism>
<proteinExistence type="predicted"/>
<dbReference type="InterPro" id="IPR019606">
    <property type="entry name" value="GerMN"/>
</dbReference>
<dbReference type="Pfam" id="PF10646">
    <property type="entry name" value="Germane"/>
    <property type="match status" value="1"/>
</dbReference>
<evidence type="ECO:0000256" key="1">
    <source>
        <dbReference type="SAM" id="MobiDB-lite"/>
    </source>
</evidence>
<reference evidence="3 4" key="1">
    <citation type="submission" date="2016-10" db="EMBL/GenBank/DDBJ databases">
        <authorList>
            <person name="de Groot N.N."/>
        </authorList>
    </citation>
    <scope>NUCLEOTIDE SEQUENCE [LARGE SCALE GENOMIC DNA]</scope>
    <source>
        <strain evidence="3 4">CGMCC 4.1859</strain>
    </source>
</reference>
<evidence type="ECO:0000313" key="3">
    <source>
        <dbReference type="EMBL" id="SDF93141.1"/>
    </source>
</evidence>
<feature type="domain" description="GerMN" evidence="2">
    <location>
        <begin position="66"/>
        <end position="157"/>
    </location>
</feature>